<dbReference type="InterPro" id="IPR046348">
    <property type="entry name" value="SIS_dom_sf"/>
</dbReference>
<dbReference type="EMBL" id="QAOM01000018">
    <property type="protein sequence ID" value="PTQ82234.1"/>
    <property type="molecule type" value="Genomic_DNA"/>
</dbReference>
<feature type="domain" description="HTH rpiR-type" evidence="1">
    <location>
        <begin position="5"/>
        <end position="81"/>
    </location>
</feature>
<reference evidence="3 4" key="1">
    <citation type="submission" date="2018-04" db="EMBL/GenBank/DDBJ databases">
        <title>Genomic Encyclopedia of Archaeal and Bacterial Type Strains, Phase II (KMG-II): from individual species to whole genera.</title>
        <authorList>
            <person name="Goeker M."/>
        </authorList>
    </citation>
    <scope>NUCLEOTIDE SEQUENCE [LARGE SCALE GENOMIC DNA]</scope>
    <source>
        <strain evidence="3 4">DSM 18806</strain>
    </source>
</reference>
<dbReference type="InterPro" id="IPR047640">
    <property type="entry name" value="RpiR-like"/>
</dbReference>
<evidence type="ECO:0000313" key="4">
    <source>
        <dbReference type="Proteomes" id="UP000244161"/>
    </source>
</evidence>
<dbReference type="PROSITE" id="PS51464">
    <property type="entry name" value="SIS"/>
    <property type="match status" value="1"/>
</dbReference>
<keyword evidence="4" id="KW-1185">Reference proteome</keyword>
<dbReference type="AlphaFoldDB" id="A0A2T5IEI9"/>
<dbReference type="OrthoDB" id="1648815at2"/>
<dbReference type="PANTHER" id="PTHR30514:SF21">
    <property type="entry name" value="RPIR-FAMILY TRANSCRIPTIONAL REGULATOR"/>
    <property type="match status" value="1"/>
</dbReference>
<dbReference type="GO" id="GO:0003700">
    <property type="term" value="F:DNA-binding transcription factor activity"/>
    <property type="evidence" value="ECO:0007669"/>
    <property type="project" value="InterPro"/>
</dbReference>
<dbReference type="InterPro" id="IPR036388">
    <property type="entry name" value="WH-like_DNA-bd_sf"/>
</dbReference>
<dbReference type="GO" id="GO:0003677">
    <property type="term" value="F:DNA binding"/>
    <property type="evidence" value="ECO:0007669"/>
    <property type="project" value="InterPro"/>
</dbReference>
<dbReference type="RefSeq" id="WP_108033397.1">
    <property type="nucleotide sequence ID" value="NZ_QAOM01000018.1"/>
</dbReference>
<evidence type="ECO:0000313" key="3">
    <source>
        <dbReference type="EMBL" id="PTQ82234.1"/>
    </source>
</evidence>
<accession>A0A2T5IEI9</accession>
<dbReference type="Proteomes" id="UP000244161">
    <property type="component" value="Unassembled WGS sequence"/>
</dbReference>
<sequence>MKYRVIHQLKERNFERQVSKSEAAVLDYLEINFKSIPNYTAVKVSEESFTSQATLNRACKLLGFKGFSELKYAIIDDLSNMNSSVERHSSKTEYILGKIDFDSGVKLAEELYQGRRKVMLFGLGSSHISALYLQRQLLYLGIPAMLVEEMQMLRKFQDYTLIILSSSGETQRCIQVAKDAVRIGMKVVSITKKDSSLMKTSSVCFLHDVPVDKMQGISREQQLHMILMVNEVIDHLKEKYKDE</sequence>
<evidence type="ECO:0000259" key="2">
    <source>
        <dbReference type="PROSITE" id="PS51464"/>
    </source>
</evidence>
<dbReference type="PANTHER" id="PTHR30514">
    <property type="entry name" value="GLUCOKINASE"/>
    <property type="match status" value="1"/>
</dbReference>
<name>A0A2T5IEI9_9LACT</name>
<dbReference type="SUPFAM" id="SSF53697">
    <property type="entry name" value="SIS domain"/>
    <property type="match status" value="1"/>
</dbReference>
<dbReference type="GO" id="GO:0097367">
    <property type="term" value="F:carbohydrate derivative binding"/>
    <property type="evidence" value="ECO:0007669"/>
    <property type="project" value="InterPro"/>
</dbReference>
<dbReference type="PROSITE" id="PS51071">
    <property type="entry name" value="HTH_RPIR"/>
    <property type="match status" value="1"/>
</dbReference>
<dbReference type="InterPro" id="IPR001347">
    <property type="entry name" value="SIS_dom"/>
</dbReference>
<dbReference type="Pfam" id="PF01418">
    <property type="entry name" value="HTH_6"/>
    <property type="match status" value="1"/>
</dbReference>
<organism evidence="3 4">
    <name type="scientific">Trichococcus patagoniensis</name>
    <dbReference type="NCBI Taxonomy" id="382641"/>
    <lineage>
        <taxon>Bacteria</taxon>
        <taxon>Bacillati</taxon>
        <taxon>Bacillota</taxon>
        <taxon>Bacilli</taxon>
        <taxon>Lactobacillales</taxon>
        <taxon>Carnobacteriaceae</taxon>
        <taxon>Trichococcus</taxon>
    </lineage>
</organism>
<proteinExistence type="predicted"/>
<gene>
    <name evidence="3" type="ORF">C8U37_11841</name>
</gene>
<comment type="caution">
    <text evidence="3">The sequence shown here is derived from an EMBL/GenBank/DDBJ whole genome shotgun (WGS) entry which is preliminary data.</text>
</comment>
<dbReference type="Pfam" id="PF01380">
    <property type="entry name" value="SIS"/>
    <property type="match status" value="1"/>
</dbReference>
<feature type="domain" description="SIS" evidence="2">
    <location>
        <begin position="107"/>
        <end position="243"/>
    </location>
</feature>
<dbReference type="GO" id="GO:1901135">
    <property type="term" value="P:carbohydrate derivative metabolic process"/>
    <property type="evidence" value="ECO:0007669"/>
    <property type="project" value="InterPro"/>
</dbReference>
<dbReference type="SUPFAM" id="SSF46689">
    <property type="entry name" value="Homeodomain-like"/>
    <property type="match status" value="1"/>
</dbReference>
<evidence type="ECO:0000259" key="1">
    <source>
        <dbReference type="PROSITE" id="PS51071"/>
    </source>
</evidence>
<dbReference type="Gene3D" id="3.40.50.10490">
    <property type="entry name" value="Glucose-6-phosphate isomerase like protein, domain 1"/>
    <property type="match status" value="1"/>
</dbReference>
<protein>
    <submittedName>
        <fullName evidence="3">RpiR family transcriptional regulator</fullName>
    </submittedName>
</protein>
<dbReference type="Gene3D" id="1.10.10.10">
    <property type="entry name" value="Winged helix-like DNA-binding domain superfamily/Winged helix DNA-binding domain"/>
    <property type="match status" value="1"/>
</dbReference>
<dbReference type="InterPro" id="IPR000281">
    <property type="entry name" value="HTH_RpiR"/>
</dbReference>
<dbReference type="InterPro" id="IPR009057">
    <property type="entry name" value="Homeodomain-like_sf"/>
</dbReference>